<dbReference type="RefSeq" id="WP_130450160.1">
    <property type="nucleotide sequence ID" value="NZ_SHLA01000001.1"/>
</dbReference>
<keyword evidence="2" id="KW-1185">Reference proteome</keyword>
<proteinExistence type="predicted"/>
<dbReference type="Proteomes" id="UP000292685">
    <property type="component" value="Unassembled WGS sequence"/>
</dbReference>
<reference evidence="1 2" key="1">
    <citation type="submission" date="2019-02" db="EMBL/GenBank/DDBJ databases">
        <title>Sequencing the genomes of 1000 actinobacteria strains.</title>
        <authorList>
            <person name="Klenk H.-P."/>
        </authorList>
    </citation>
    <scope>NUCLEOTIDE SEQUENCE [LARGE SCALE GENOMIC DNA]</scope>
    <source>
        <strain evidence="1 2">DSM 17364</strain>
    </source>
</reference>
<sequence>MAKKTPRARVIRFDQFEQQLEETGIGNLQEVQLSKDESIWIRLNIGFDQDDLDEFQRRLRDCDESRDAALVILDYKDGVTAEEQLEKFENHGGTPDKLAALFASATAQKQEDLGKIRPRRS</sequence>
<name>A0A4Q8AC70_9MICC</name>
<dbReference type="AlphaFoldDB" id="A0A4Q8AC70"/>
<dbReference type="EMBL" id="SHLA01000001">
    <property type="protein sequence ID" value="RZU61738.1"/>
    <property type="molecule type" value="Genomic_DNA"/>
</dbReference>
<evidence type="ECO:0000313" key="1">
    <source>
        <dbReference type="EMBL" id="RZU61738.1"/>
    </source>
</evidence>
<accession>A0A4Q8AC70</accession>
<comment type="caution">
    <text evidence="1">The sequence shown here is derived from an EMBL/GenBank/DDBJ whole genome shotgun (WGS) entry which is preliminary data.</text>
</comment>
<organism evidence="1 2">
    <name type="scientific">Zhihengliuella halotolerans</name>
    <dbReference type="NCBI Taxonomy" id="370736"/>
    <lineage>
        <taxon>Bacteria</taxon>
        <taxon>Bacillati</taxon>
        <taxon>Actinomycetota</taxon>
        <taxon>Actinomycetes</taxon>
        <taxon>Micrococcales</taxon>
        <taxon>Micrococcaceae</taxon>
        <taxon>Zhihengliuella</taxon>
    </lineage>
</organism>
<protein>
    <submittedName>
        <fullName evidence="1">Uncharacterized protein</fullName>
    </submittedName>
</protein>
<gene>
    <name evidence="1" type="ORF">EV380_1316</name>
</gene>
<evidence type="ECO:0000313" key="2">
    <source>
        <dbReference type="Proteomes" id="UP000292685"/>
    </source>
</evidence>